<comment type="caution">
    <text evidence="2">The sequence shown here is derived from an EMBL/GenBank/DDBJ whole genome shotgun (WGS) entry which is preliminary data.</text>
</comment>
<feature type="region of interest" description="Disordered" evidence="1">
    <location>
        <begin position="1"/>
        <end position="120"/>
    </location>
</feature>
<gene>
    <name evidence="2" type="ORF">DHEL01_v201735</name>
</gene>
<evidence type="ECO:0000313" key="2">
    <source>
        <dbReference type="EMBL" id="POS79863.1"/>
    </source>
</evidence>
<dbReference type="AlphaFoldDB" id="A0A2P5IBG7"/>
<dbReference type="EMBL" id="MAVT02000084">
    <property type="protein sequence ID" value="POS79863.1"/>
    <property type="molecule type" value="Genomic_DNA"/>
</dbReference>
<feature type="compositionally biased region" description="Low complexity" evidence="1">
    <location>
        <begin position="81"/>
        <end position="90"/>
    </location>
</feature>
<dbReference type="OrthoDB" id="29596at2759"/>
<dbReference type="Proteomes" id="UP000094444">
    <property type="component" value="Unassembled WGS sequence"/>
</dbReference>
<feature type="compositionally biased region" description="Basic residues" evidence="1">
    <location>
        <begin position="1"/>
        <end position="10"/>
    </location>
</feature>
<sequence length="204" mass="22135">MSSQSTHRRPTPAVRTPSVPSSTSSMPRSTPSRRTISSRIIQPRSTPPIFSSPAPPVFMSSASAQSSPSLPPHPDPRPRLGRLSLPPRLSATPSTTPADDYSRDEVSRPSDFPGSDEPDTVNEVIMAIDMKDNGTVGCAYYVAIDEALFLQEDIPLAGIDLVETLLIHAEPTTVLISIRSPDNLVRFIESGAQDFQENRNQEEG</sequence>
<name>A0A2P5IBG7_DIAHE</name>
<evidence type="ECO:0000256" key="1">
    <source>
        <dbReference type="SAM" id="MobiDB-lite"/>
    </source>
</evidence>
<dbReference type="InParanoid" id="A0A2P5IBG7"/>
<reference evidence="2" key="1">
    <citation type="submission" date="2017-09" db="EMBL/GenBank/DDBJ databases">
        <title>Polyketide synthases of a Diaporthe helianthi virulent isolate.</title>
        <authorList>
            <person name="Baroncelli R."/>
        </authorList>
    </citation>
    <scope>NUCLEOTIDE SEQUENCE [LARGE SCALE GENOMIC DNA]</scope>
    <source>
        <strain evidence="2">7/96</strain>
    </source>
</reference>
<feature type="compositionally biased region" description="Low complexity" evidence="1">
    <location>
        <begin position="11"/>
        <end position="49"/>
    </location>
</feature>
<protein>
    <submittedName>
        <fullName evidence="2">Mismatch repair protein 5</fullName>
    </submittedName>
</protein>
<keyword evidence="3" id="KW-1185">Reference proteome</keyword>
<organism evidence="2 3">
    <name type="scientific">Diaporthe helianthi</name>
    <dbReference type="NCBI Taxonomy" id="158607"/>
    <lineage>
        <taxon>Eukaryota</taxon>
        <taxon>Fungi</taxon>
        <taxon>Dikarya</taxon>
        <taxon>Ascomycota</taxon>
        <taxon>Pezizomycotina</taxon>
        <taxon>Sordariomycetes</taxon>
        <taxon>Sordariomycetidae</taxon>
        <taxon>Diaporthales</taxon>
        <taxon>Diaporthaceae</taxon>
        <taxon>Diaporthe</taxon>
    </lineage>
</organism>
<evidence type="ECO:0000313" key="3">
    <source>
        <dbReference type="Proteomes" id="UP000094444"/>
    </source>
</evidence>
<dbReference type="STRING" id="158607.A0A2P5IBG7"/>
<proteinExistence type="predicted"/>
<accession>A0A2P5IBG7</accession>